<comment type="caution">
    <text evidence="2">The sequence shown here is derived from an EMBL/GenBank/DDBJ whole genome shotgun (WGS) entry which is preliminary data.</text>
</comment>
<accession>A0ABD1WAI7</accession>
<evidence type="ECO:0000313" key="3">
    <source>
        <dbReference type="Proteomes" id="UP001604277"/>
    </source>
</evidence>
<dbReference type="AlphaFoldDB" id="A0ABD1WAI7"/>
<feature type="region of interest" description="Disordered" evidence="1">
    <location>
        <begin position="87"/>
        <end position="107"/>
    </location>
</feature>
<keyword evidence="3" id="KW-1185">Reference proteome</keyword>
<dbReference type="EMBL" id="JBFOLJ010000004">
    <property type="protein sequence ID" value="KAL2545435.1"/>
    <property type="molecule type" value="Genomic_DNA"/>
</dbReference>
<reference evidence="3" key="1">
    <citation type="submission" date="2024-07" db="EMBL/GenBank/DDBJ databases">
        <title>Two chromosome-level genome assemblies of Korean endemic species Abeliophyllum distichum and Forsythia ovata (Oleaceae).</title>
        <authorList>
            <person name="Jang H."/>
        </authorList>
    </citation>
    <scope>NUCLEOTIDE SEQUENCE [LARGE SCALE GENOMIC DNA]</scope>
</reference>
<gene>
    <name evidence="2" type="ORF">Fot_14668</name>
</gene>
<protein>
    <submittedName>
        <fullName evidence="2">Uncharacterized protein</fullName>
    </submittedName>
</protein>
<dbReference type="Proteomes" id="UP001604277">
    <property type="component" value="Unassembled WGS sequence"/>
</dbReference>
<sequence length="107" mass="12649">MRATNASYEISEQQSIRHLFHTLAPRKERVGKMILNEMAAIIPSKISIMWSLWTLEHWKTYIRDVISHFDSNSGVTTDDRLLKLMRNNSDEKKENLDEDWDKDEKSI</sequence>
<evidence type="ECO:0000313" key="2">
    <source>
        <dbReference type="EMBL" id="KAL2545435.1"/>
    </source>
</evidence>
<name>A0ABD1WAI7_9LAMI</name>
<organism evidence="2 3">
    <name type="scientific">Forsythia ovata</name>
    <dbReference type="NCBI Taxonomy" id="205694"/>
    <lineage>
        <taxon>Eukaryota</taxon>
        <taxon>Viridiplantae</taxon>
        <taxon>Streptophyta</taxon>
        <taxon>Embryophyta</taxon>
        <taxon>Tracheophyta</taxon>
        <taxon>Spermatophyta</taxon>
        <taxon>Magnoliopsida</taxon>
        <taxon>eudicotyledons</taxon>
        <taxon>Gunneridae</taxon>
        <taxon>Pentapetalae</taxon>
        <taxon>asterids</taxon>
        <taxon>lamiids</taxon>
        <taxon>Lamiales</taxon>
        <taxon>Oleaceae</taxon>
        <taxon>Forsythieae</taxon>
        <taxon>Forsythia</taxon>
    </lineage>
</organism>
<evidence type="ECO:0000256" key="1">
    <source>
        <dbReference type="SAM" id="MobiDB-lite"/>
    </source>
</evidence>
<proteinExistence type="predicted"/>